<feature type="compositionally biased region" description="Basic residues" evidence="8">
    <location>
        <begin position="1234"/>
        <end position="1244"/>
    </location>
</feature>
<dbReference type="Pfam" id="PF17917">
    <property type="entry name" value="RT_RNaseH"/>
    <property type="match status" value="1"/>
</dbReference>
<dbReference type="PANTHER" id="PTHR37984:SF7">
    <property type="entry name" value="INTEGRASE CATALYTIC DOMAIN-CONTAINING PROTEIN"/>
    <property type="match status" value="1"/>
</dbReference>
<dbReference type="SUPFAM" id="SSF53098">
    <property type="entry name" value="Ribonuclease H-like"/>
    <property type="match status" value="1"/>
</dbReference>
<dbReference type="InterPro" id="IPR036045">
    <property type="entry name" value="Sec1-like_sf"/>
</dbReference>
<dbReference type="Gene3D" id="3.40.50.1910">
    <property type="match status" value="1"/>
</dbReference>
<keyword evidence="6" id="KW-0378">Hydrolase</keyword>
<dbReference type="PANTHER" id="PTHR37984">
    <property type="entry name" value="PROTEIN CBG26694"/>
    <property type="match status" value="1"/>
</dbReference>
<evidence type="ECO:0000256" key="1">
    <source>
        <dbReference type="ARBA" id="ARBA00012493"/>
    </source>
</evidence>
<dbReference type="InterPro" id="IPR012337">
    <property type="entry name" value="RNaseH-like_sf"/>
</dbReference>
<dbReference type="CDD" id="cd09274">
    <property type="entry name" value="RNase_HI_RT_Ty3"/>
    <property type="match status" value="1"/>
</dbReference>
<keyword evidence="10" id="KW-1185">Reference proteome</keyword>
<dbReference type="Pfam" id="PF00665">
    <property type="entry name" value="rve"/>
    <property type="match status" value="1"/>
</dbReference>
<dbReference type="Gene3D" id="3.30.420.10">
    <property type="entry name" value="Ribonuclease H-like superfamily/Ribonuclease H"/>
    <property type="match status" value="1"/>
</dbReference>
<dbReference type="SUPFAM" id="SSF56672">
    <property type="entry name" value="DNA/RNA polymerases"/>
    <property type="match status" value="1"/>
</dbReference>
<keyword evidence="7" id="KW-0695">RNA-directed DNA polymerase</keyword>
<dbReference type="InterPro" id="IPR036397">
    <property type="entry name" value="RNaseH_sf"/>
</dbReference>
<keyword evidence="3" id="KW-0548">Nucleotidyltransferase</keyword>
<dbReference type="Gene3D" id="1.25.40.60">
    <property type="match status" value="1"/>
</dbReference>
<dbReference type="EC" id="2.7.7.49" evidence="1"/>
<dbReference type="InterPro" id="IPR041373">
    <property type="entry name" value="RT_RNaseH"/>
</dbReference>
<organism evidence="10 11">
    <name type="scientific">Priapulus caudatus</name>
    <name type="common">Priapulid worm</name>
    <dbReference type="NCBI Taxonomy" id="37621"/>
    <lineage>
        <taxon>Eukaryota</taxon>
        <taxon>Metazoa</taxon>
        <taxon>Ecdysozoa</taxon>
        <taxon>Scalidophora</taxon>
        <taxon>Priapulida</taxon>
        <taxon>Priapulimorpha</taxon>
        <taxon>Priapulimorphida</taxon>
        <taxon>Priapulidae</taxon>
        <taxon>Priapulus</taxon>
    </lineage>
</organism>
<dbReference type="Gene3D" id="1.10.340.70">
    <property type="match status" value="1"/>
</dbReference>
<feature type="domain" description="Integrase catalytic" evidence="9">
    <location>
        <begin position="937"/>
        <end position="1101"/>
    </location>
</feature>
<dbReference type="InterPro" id="IPR027482">
    <property type="entry name" value="Sec1-like_dom2"/>
</dbReference>
<evidence type="ECO:0000256" key="7">
    <source>
        <dbReference type="ARBA" id="ARBA00022918"/>
    </source>
</evidence>
<dbReference type="InterPro" id="IPR050951">
    <property type="entry name" value="Retrovirus_Pol_polyprotein"/>
</dbReference>
<accession>A0ABM1EWH1</accession>
<protein>
    <recommendedName>
        <fullName evidence="1">RNA-directed DNA polymerase</fullName>
        <ecNumber evidence="1">2.7.7.49</ecNumber>
    </recommendedName>
</protein>
<dbReference type="Gene3D" id="3.90.830.10">
    <property type="entry name" value="Syntaxin Binding Protein 1, Chain A, domain 2"/>
    <property type="match status" value="1"/>
</dbReference>
<dbReference type="Proteomes" id="UP000695022">
    <property type="component" value="Unplaced"/>
</dbReference>
<name>A0ABM1EWH1_PRICU</name>
<proteinExistence type="predicted"/>
<keyword evidence="4" id="KW-0540">Nuclease</keyword>
<dbReference type="PROSITE" id="PS50994">
    <property type="entry name" value="INTEGRASE"/>
    <property type="match status" value="1"/>
</dbReference>
<evidence type="ECO:0000256" key="5">
    <source>
        <dbReference type="ARBA" id="ARBA00022759"/>
    </source>
</evidence>
<sequence>MSRLASPVSEFINSTWETICAKVDRAVVFVDRSSAECLHWSGGVVRLLDAGAINIKELSSFESGGKLQEKAVFIVGRLLREVTAQVISDIVQSSSFKCCIVITLASAQWHEKYGVQTQETSFYDKFEENLLEWMGNMNYTAEVIYCPVFCASITPQLFVTPPFSEFFPLLPEDVSTMQSSEGMPSGKKPNLKEFDITHLHHNLQAKIQLFVECFDKLFEDLAIRDDCYSIGSTSSLIATELAATPSARNRKKIAQKRASILFVDRTLDLAGCAGHHGDTMLDRILQMLPRLPGHDNDVMVDMLPMLYTDKVVKHCRLVPGSLAHPNSPVTTAMMSNLVGCKQKEALMDLNRQLVDVLQREKLPLQLKMGRISADLLQGHLCKFRGNQLAIQRHSGLLQVALGAVQALTEPKSSKMEELLSIEKLLMQNMADSEGIQPLKQMSRLITDRKARKLSMEDIVVLLVFLYSLSDEGCLANTEDEKELIPLLSDAVSEDYDSLPTYLQEFVGGTRGGISVLAAMQGLFHKLDSLQSARKGLKQYRSIYNSGDGMQPATYRPLIKQVLLDIFSSDKPELVDVECKSTGIRDLIKTGFSLFMNVSKPRPTDAPLLIVFIVGGVAPCEVKLIKDIVDSCKSGIQVHLFNQLTPLLIPDVPMAIYHEYNQESINRSKTDSKDGLGGCILQEDHPIAYASRALTTTQKNGYSQLEKELLAIVFGCKRFHDYVYGKTVLVETDHKPLVSIFQKNLCQLTPRVQKMILHLQRYDLKVTYKPGKELLIADTLSRAYLNEHDDSLYDELLDVNTISSLPMSQAKLEQFQTATRQSASLQALRDIVLNGWPESKNECPASVKPYWSFRDEIAYHDQLLFKSDRVIVPETLRAETLKKIHESHQGIVRSKQRARDVLFWPGMSQQIQETVEKCTVCAKYKTDNAKEPLMPHTVPDRPWSKVGVDLFTCNGDDYIVVVDYYSKFSEVMQLRDQTSTTVINKLKSVFARHGIPDTLMSDNGPQLTSSEFLKFAATWDFRHITSSPRFPQSNGQAENAVKTMKTMIKKCREEGNDPYLALLDLRNTPVDNIGKSPAQLLMSRRLRATLPTSHKLLYPHAEDTSDVVAKHIARQHVQKDYFDRHAGKSLFTSQPGDRVRVQVNEHTWQPATVKDRSDKPRSYVVETTTGRKYRRNRINIRPSKEAEKQFEPKNRAAYVRYEPNRDEPIVPDIVEQPPSDEPPPEAGETVTRSGRVVHKPLRYRT</sequence>
<gene>
    <name evidence="11" type="primary">LOC106816438</name>
</gene>
<feature type="compositionally biased region" description="Basic and acidic residues" evidence="8">
    <location>
        <begin position="1184"/>
        <end position="1193"/>
    </location>
</feature>
<dbReference type="RefSeq" id="XP_014676542.1">
    <property type="nucleotide sequence ID" value="XM_014821056.1"/>
</dbReference>
<evidence type="ECO:0000313" key="10">
    <source>
        <dbReference type="Proteomes" id="UP000695022"/>
    </source>
</evidence>
<evidence type="ECO:0000259" key="9">
    <source>
        <dbReference type="PROSITE" id="PS50994"/>
    </source>
</evidence>
<evidence type="ECO:0000313" key="11">
    <source>
        <dbReference type="RefSeq" id="XP_014676542.1"/>
    </source>
</evidence>
<evidence type="ECO:0000256" key="2">
    <source>
        <dbReference type="ARBA" id="ARBA00022679"/>
    </source>
</evidence>
<keyword evidence="5" id="KW-0255">Endonuclease</keyword>
<dbReference type="InterPro" id="IPR001584">
    <property type="entry name" value="Integrase_cat-core"/>
</dbReference>
<keyword evidence="2" id="KW-0808">Transferase</keyword>
<evidence type="ECO:0000256" key="3">
    <source>
        <dbReference type="ARBA" id="ARBA00022695"/>
    </source>
</evidence>
<dbReference type="SUPFAM" id="SSF56815">
    <property type="entry name" value="Sec1/munc18-like (SM) proteins"/>
    <property type="match status" value="1"/>
</dbReference>
<evidence type="ECO:0000256" key="8">
    <source>
        <dbReference type="SAM" id="MobiDB-lite"/>
    </source>
</evidence>
<evidence type="ECO:0000256" key="6">
    <source>
        <dbReference type="ARBA" id="ARBA00022801"/>
    </source>
</evidence>
<dbReference type="GeneID" id="106816438"/>
<evidence type="ECO:0000256" key="4">
    <source>
        <dbReference type="ARBA" id="ARBA00022722"/>
    </source>
</evidence>
<feature type="region of interest" description="Disordered" evidence="8">
    <location>
        <begin position="1184"/>
        <end position="1244"/>
    </location>
</feature>
<dbReference type="InterPro" id="IPR041588">
    <property type="entry name" value="Integrase_H2C2"/>
</dbReference>
<reference evidence="11" key="1">
    <citation type="submission" date="2025-08" db="UniProtKB">
        <authorList>
            <consortium name="RefSeq"/>
        </authorList>
    </citation>
    <scope>IDENTIFICATION</scope>
</reference>
<dbReference type="Pfam" id="PF17921">
    <property type="entry name" value="Integrase_H2C2"/>
    <property type="match status" value="1"/>
</dbReference>
<dbReference type="InterPro" id="IPR043127">
    <property type="entry name" value="Sec-1-like_dom3a"/>
</dbReference>
<dbReference type="InterPro" id="IPR043502">
    <property type="entry name" value="DNA/RNA_pol_sf"/>
</dbReference>